<reference evidence="1" key="1">
    <citation type="submission" date="2020-03" db="EMBL/GenBank/DDBJ databases">
        <title>The deep terrestrial virosphere.</title>
        <authorList>
            <person name="Holmfeldt K."/>
            <person name="Nilsson E."/>
            <person name="Simone D."/>
            <person name="Lopez-Fernandez M."/>
            <person name="Wu X."/>
            <person name="de Brujin I."/>
            <person name="Lundin D."/>
            <person name="Andersson A."/>
            <person name="Bertilsson S."/>
            <person name="Dopson M."/>
        </authorList>
    </citation>
    <scope>NUCLEOTIDE SEQUENCE</scope>
    <source>
        <strain evidence="1">MM415A00877</strain>
    </source>
</reference>
<organism evidence="1">
    <name type="scientific">viral metagenome</name>
    <dbReference type="NCBI Taxonomy" id="1070528"/>
    <lineage>
        <taxon>unclassified sequences</taxon>
        <taxon>metagenomes</taxon>
        <taxon>organismal metagenomes</taxon>
    </lineage>
</organism>
<dbReference type="Gene3D" id="2.150.10.10">
    <property type="entry name" value="Serralysin-like metalloprotease, C-terminal"/>
    <property type="match status" value="1"/>
</dbReference>
<dbReference type="EMBL" id="MT142382">
    <property type="protein sequence ID" value="QJA79462.1"/>
    <property type="molecule type" value="Genomic_DNA"/>
</dbReference>
<sequence>MRHVLLTIAFFACAAVAFGRARETEFGNMAIHGNVKVDGTLGTTGTLTAAGASLLTGAVTMDSTLATTGAATIRGTVTAGSAGQTVGFAFGALTDGSGTKGIDFSTLSLTGATNRYFYYVGASDYYNANKLLSATSVQATTAYAVKYKPVSGGNLKLSIVEAGKTFQFMNEVAGSEEVARIDLSGNFRTDGMIEVTGANKSRFSGAVTMDKTLGTTGSLTVGGAAYVTGKLWGAAARFSDNVTMDKVLYTTGSARIGGTITALGTGHNRIAGPLVVNGNLTTDKVLYTTGSAHIGGAAYVTGKLWGAAARFSDNVTMDKVLYTTGSARIGGTITALGTGHNRIAGPLVVNGNLTTDKVLYTTGSAHIGGAAYVTGKLWGATAAYTGNVTVDGTLSSTGTMYVGANTVWHTGTFTAANHTDLTDTGETTLHYHQSDRDMTNHVGAAYQIWWSRYDTSMSPIPVGAAGTALLGTSSTTAPAFGWPWYLSAADGVPLRAAYVDTSGKLAATGAATFDSTVGTSDAISIRFNGGATNAVTLDNLNNGSLLLSPGTGGAIQASSSGNARGVEARDWQTSRTADTMVASGVLSVITGGKDNTASGLYAGVFASHNSTASGARSSAVIAGSSCTSSNYQTLAKGSSCQATGNGSTALGGTSLVASGDSATAIGGAKGTASGEGAMLLKDKGAGAVITNSTANSLLMSFGGGVRVEGSNFQITTGTLIVGGTTTSTIAGNLDVAGVIEAAQYLTATEPFGGDDDAAVAGLVAIQKLPDGKLDHRTLPRSVVEIRHVSESRDFYTTEGMAIRNAWLAGVVARYGTRQFVAGTKGVDKFLVNPETGAVIPTDHDSPTSMTRWTARGTYYVADLTKVVFAAAQAIRKQNGRIDTLQTQGATLKGRYDKLEAWAETKGYTP</sequence>
<evidence type="ECO:0000313" key="1">
    <source>
        <dbReference type="EMBL" id="QJA79462.1"/>
    </source>
</evidence>
<dbReference type="AlphaFoldDB" id="A0A6M3KCC2"/>
<proteinExistence type="predicted"/>
<evidence type="ECO:0008006" key="2">
    <source>
        <dbReference type="Google" id="ProtNLM"/>
    </source>
</evidence>
<accession>A0A6M3KCC2</accession>
<name>A0A6M3KCC2_9ZZZZ</name>
<dbReference type="InterPro" id="IPR011049">
    <property type="entry name" value="Serralysin-like_metalloprot_C"/>
</dbReference>
<protein>
    <recommendedName>
        <fullName evidence="2">Peptidase S74 domain-containing protein</fullName>
    </recommendedName>
</protein>
<gene>
    <name evidence="1" type="ORF">MM415A00877_0011</name>
</gene>